<evidence type="ECO:0000259" key="1">
    <source>
        <dbReference type="Pfam" id="PF09413"/>
    </source>
</evidence>
<dbReference type="OrthoDB" id="1467917at2"/>
<dbReference type="RefSeq" id="WP_123207071.1">
    <property type="nucleotide sequence ID" value="NZ_RBEE01000043.1"/>
</dbReference>
<reference evidence="2 3" key="1">
    <citation type="submission" date="2018-10" db="EMBL/GenBank/DDBJ databases">
        <title>Genome sequencing of Pedobacter jejuensis TNB23.</title>
        <authorList>
            <person name="Cho Y.-J."/>
            <person name="Cho A."/>
            <person name="Kim O.-S."/>
        </authorList>
    </citation>
    <scope>NUCLEOTIDE SEQUENCE [LARGE SCALE GENOMIC DNA]</scope>
    <source>
        <strain evidence="2 3">TNB23</strain>
    </source>
</reference>
<dbReference type="EMBL" id="RBEE01000043">
    <property type="protein sequence ID" value="RNL50644.1"/>
    <property type="molecule type" value="Genomic_DNA"/>
</dbReference>
<evidence type="ECO:0000313" key="2">
    <source>
        <dbReference type="EMBL" id="RNL50644.1"/>
    </source>
</evidence>
<comment type="caution">
    <text evidence="2">The sequence shown here is derived from an EMBL/GenBank/DDBJ whole genome shotgun (WGS) entry which is preliminary data.</text>
</comment>
<keyword evidence="3" id="KW-1185">Reference proteome</keyword>
<proteinExistence type="predicted"/>
<sequence>MSENWVKVYTTGDAFAAEVLKQGLIEDDIPAVVINKQLSAYNIGEIHVLVNKVDFDKAIEYIVKNEIE</sequence>
<feature type="domain" description="DUF2007" evidence="1">
    <location>
        <begin position="5"/>
        <end position="59"/>
    </location>
</feature>
<dbReference type="InterPro" id="IPR018551">
    <property type="entry name" value="DUF2007"/>
</dbReference>
<protein>
    <recommendedName>
        <fullName evidence="1">DUF2007 domain-containing protein</fullName>
    </recommendedName>
</protein>
<name>A0A3N0BP70_9SPHI</name>
<evidence type="ECO:0000313" key="3">
    <source>
        <dbReference type="Proteomes" id="UP000274046"/>
    </source>
</evidence>
<gene>
    <name evidence="2" type="ORF">D7004_17265</name>
</gene>
<accession>A0A3N0BP70</accession>
<dbReference type="Pfam" id="PF09413">
    <property type="entry name" value="DUF2007"/>
    <property type="match status" value="1"/>
</dbReference>
<organism evidence="2 3">
    <name type="scientific">Pedobacter jejuensis</name>
    <dbReference type="NCBI Taxonomy" id="1268550"/>
    <lineage>
        <taxon>Bacteria</taxon>
        <taxon>Pseudomonadati</taxon>
        <taxon>Bacteroidota</taxon>
        <taxon>Sphingobacteriia</taxon>
        <taxon>Sphingobacteriales</taxon>
        <taxon>Sphingobacteriaceae</taxon>
        <taxon>Pedobacter</taxon>
    </lineage>
</organism>
<dbReference type="Proteomes" id="UP000274046">
    <property type="component" value="Unassembled WGS sequence"/>
</dbReference>
<dbReference type="AlphaFoldDB" id="A0A3N0BP70"/>